<dbReference type="AlphaFoldDB" id="F3PUB2"/>
<dbReference type="InterPro" id="IPR018060">
    <property type="entry name" value="HTH_AraC"/>
</dbReference>
<evidence type="ECO:0000256" key="4">
    <source>
        <dbReference type="SAM" id="Phobius"/>
    </source>
</evidence>
<dbReference type="GO" id="GO:0043565">
    <property type="term" value="F:sequence-specific DNA binding"/>
    <property type="evidence" value="ECO:0007669"/>
    <property type="project" value="InterPro"/>
</dbReference>
<feature type="domain" description="HTH araC/xylS-type" evidence="5">
    <location>
        <begin position="246"/>
        <end position="346"/>
    </location>
</feature>
<organism evidence="6 7">
    <name type="scientific">Bacteroides fluxus YIT 12057</name>
    <dbReference type="NCBI Taxonomy" id="763034"/>
    <lineage>
        <taxon>Bacteria</taxon>
        <taxon>Pseudomonadati</taxon>
        <taxon>Bacteroidota</taxon>
        <taxon>Bacteroidia</taxon>
        <taxon>Bacteroidales</taxon>
        <taxon>Bacteroidaceae</taxon>
        <taxon>Bacteroides</taxon>
    </lineage>
</organism>
<dbReference type="RefSeq" id="WP_009125591.1">
    <property type="nucleotide sequence ID" value="NZ_GL882639.1"/>
</dbReference>
<dbReference type="InterPro" id="IPR020449">
    <property type="entry name" value="Tscrpt_reg_AraC-type_HTH"/>
</dbReference>
<dbReference type="SMART" id="SM00342">
    <property type="entry name" value="HTH_ARAC"/>
    <property type="match status" value="1"/>
</dbReference>
<dbReference type="eggNOG" id="COG4977">
    <property type="taxonomic scope" value="Bacteria"/>
</dbReference>
<feature type="transmembrane region" description="Helical" evidence="4">
    <location>
        <begin position="123"/>
        <end position="141"/>
    </location>
</feature>
<feature type="transmembrane region" description="Helical" evidence="4">
    <location>
        <begin position="32"/>
        <end position="50"/>
    </location>
</feature>
<feature type="transmembrane region" description="Helical" evidence="4">
    <location>
        <begin position="162"/>
        <end position="181"/>
    </location>
</feature>
<dbReference type="Gene3D" id="1.10.10.60">
    <property type="entry name" value="Homeodomain-like"/>
    <property type="match status" value="2"/>
</dbReference>
<feature type="transmembrane region" description="Helical" evidence="4">
    <location>
        <begin position="6"/>
        <end position="25"/>
    </location>
</feature>
<dbReference type="PRINTS" id="PR00032">
    <property type="entry name" value="HTHARAC"/>
</dbReference>
<reference evidence="6 7" key="1">
    <citation type="submission" date="2011-02" db="EMBL/GenBank/DDBJ databases">
        <authorList>
            <person name="Weinstock G."/>
            <person name="Sodergren E."/>
            <person name="Clifton S."/>
            <person name="Fulton L."/>
            <person name="Fulton B."/>
            <person name="Courtney L."/>
            <person name="Fronick C."/>
            <person name="Harrison M."/>
            <person name="Strong C."/>
            <person name="Farmer C."/>
            <person name="Delahaunty K."/>
            <person name="Markovic C."/>
            <person name="Hall O."/>
            <person name="Minx P."/>
            <person name="Tomlinson C."/>
            <person name="Mitreva M."/>
            <person name="Hou S."/>
            <person name="Chen J."/>
            <person name="Wollam A."/>
            <person name="Pepin K.H."/>
            <person name="Johnson M."/>
            <person name="Bhonagiri V."/>
            <person name="Zhang X."/>
            <person name="Suruliraj S."/>
            <person name="Warren W."/>
            <person name="Chinwalla A."/>
            <person name="Mardis E.R."/>
            <person name="Wilson R.K."/>
        </authorList>
    </citation>
    <scope>NUCLEOTIDE SEQUENCE [LARGE SCALE GENOMIC DNA]</scope>
    <source>
        <strain evidence="6 7">YIT 12057</strain>
    </source>
</reference>
<dbReference type="InterPro" id="IPR018062">
    <property type="entry name" value="HTH_AraC-typ_CS"/>
</dbReference>
<sequence>MTEQNIAYFLNGSAFMYFLCTGYFMLKYSARLRIHLIVGIIFCYLAAWNFKDIIYAFQAFHTDEMLNLIVFLDGWSAVSYAVLLFELVSPGWVTLKRMAVLLLPFLCFTALYTVFPSDTLQQIYWGFLILFGLTIIFIAYFKVKKYQQYIYNNFQNIKHMDLSWLKTIFLIAFMSQLLWVLDSFYPSGITDGAYYFSLIIQWHFVAHYCWNHRSITMPGKLELQKEKEMVAKEEETAGFPFAGKLEQLIGEQELYLKPDLTLQDLVQLVGSNRTYLSDYFNKELNTTFYNYINQRRIKEGCIPLFVHHPELTIETIAYQSGFNSISTFRRAFQKETGMTPKEYRKKLDET</sequence>
<evidence type="ECO:0000256" key="2">
    <source>
        <dbReference type="ARBA" id="ARBA00023125"/>
    </source>
</evidence>
<keyword evidence="2" id="KW-0238">DNA-binding</keyword>
<keyword evidence="1" id="KW-0805">Transcription regulation</keyword>
<dbReference type="EMBL" id="AFBN01000042">
    <property type="protein sequence ID" value="EGF56328.1"/>
    <property type="molecule type" value="Genomic_DNA"/>
</dbReference>
<proteinExistence type="predicted"/>
<evidence type="ECO:0000259" key="5">
    <source>
        <dbReference type="PROSITE" id="PS01124"/>
    </source>
</evidence>
<dbReference type="PROSITE" id="PS00041">
    <property type="entry name" value="HTH_ARAC_FAMILY_1"/>
    <property type="match status" value="1"/>
</dbReference>
<name>F3PUB2_9BACE</name>
<dbReference type="PANTHER" id="PTHR43280">
    <property type="entry name" value="ARAC-FAMILY TRANSCRIPTIONAL REGULATOR"/>
    <property type="match status" value="1"/>
</dbReference>
<dbReference type="GO" id="GO:0003700">
    <property type="term" value="F:DNA-binding transcription factor activity"/>
    <property type="evidence" value="ECO:0007669"/>
    <property type="project" value="InterPro"/>
</dbReference>
<dbReference type="HOGENOM" id="CLU_041408_0_0_10"/>
<evidence type="ECO:0000256" key="3">
    <source>
        <dbReference type="ARBA" id="ARBA00023163"/>
    </source>
</evidence>
<comment type="caution">
    <text evidence="6">The sequence shown here is derived from an EMBL/GenBank/DDBJ whole genome shotgun (WGS) entry which is preliminary data.</text>
</comment>
<feature type="transmembrane region" description="Helical" evidence="4">
    <location>
        <begin position="65"/>
        <end position="87"/>
    </location>
</feature>
<protein>
    <submittedName>
        <fullName evidence="6">Transcriptional regulator, AraC family</fullName>
    </submittedName>
</protein>
<dbReference type="PANTHER" id="PTHR43280:SF27">
    <property type="entry name" value="TRANSCRIPTIONAL REGULATOR MTLR"/>
    <property type="match status" value="1"/>
</dbReference>
<keyword evidence="4" id="KW-0812">Transmembrane</keyword>
<accession>F3PUB2</accession>
<gene>
    <name evidence="6" type="ORF">HMPREF9446_02335</name>
</gene>
<keyword evidence="4" id="KW-0472">Membrane</keyword>
<evidence type="ECO:0000313" key="7">
    <source>
        <dbReference type="Proteomes" id="UP000003416"/>
    </source>
</evidence>
<evidence type="ECO:0000256" key="1">
    <source>
        <dbReference type="ARBA" id="ARBA00023015"/>
    </source>
</evidence>
<feature type="transmembrane region" description="Helical" evidence="4">
    <location>
        <begin position="99"/>
        <end position="117"/>
    </location>
</feature>
<dbReference type="SUPFAM" id="SSF46689">
    <property type="entry name" value="Homeodomain-like"/>
    <property type="match status" value="1"/>
</dbReference>
<evidence type="ECO:0000313" key="6">
    <source>
        <dbReference type="EMBL" id="EGF56328.1"/>
    </source>
</evidence>
<dbReference type="Pfam" id="PF12833">
    <property type="entry name" value="HTH_18"/>
    <property type="match status" value="1"/>
</dbReference>
<dbReference type="Proteomes" id="UP000003416">
    <property type="component" value="Unassembled WGS sequence"/>
</dbReference>
<dbReference type="PROSITE" id="PS01124">
    <property type="entry name" value="HTH_ARAC_FAMILY_2"/>
    <property type="match status" value="1"/>
</dbReference>
<keyword evidence="7" id="KW-1185">Reference proteome</keyword>
<dbReference type="InterPro" id="IPR009057">
    <property type="entry name" value="Homeodomain-like_sf"/>
</dbReference>
<keyword evidence="4" id="KW-1133">Transmembrane helix</keyword>
<feature type="transmembrane region" description="Helical" evidence="4">
    <location>
        <begin position="193"/>
        <end position="210"/>
    </location>
</feature>
<dbReference type="GeneID" id="86051301"/>
<dbReference type="STRING" id="763034.HMPREF9446_02335"/>
<keyword evidence="3" id="KW-0804">Transcription</keyword>